<feature type="compositionally biased region" description="Polar residues" evidence="10">
    <location>
        <begin position="61"/>
        <end position="75"/>
    </location>
</feature>
<sequence length="962" mass="104769">MGTCFAPFFSTVVVPARSSSFESEPELHVRRNSPPPLWDSPREARCAPDDALAEIARQTENFALQQKSTRSSRPLSYSAAVAGSSSTRPSRAADSPPHPPAPPVNRSPGKLSCGHGPPLKSKSASLGHSWDAMSRALPDLPVDTYSLADKPKEPWLETPDPKQEIAPVLRNMCASFSPGNLRTSSTYSVPSPDATYSPWSTPRPTPTDFASPWKGTAANNPPVGMVPTSQWGAPDVRAPSAHSEADRWAPSATQRPIGSGDTTNLLWEPAPTPAAPAAALPSVWGSSWWGNNSVTLPSQTSPLSPGGLPLADTSPTESMSNMVSSLGMDSPDANLDPAASFENGWVLDISVGAPQSFGNHIKASALHKVFSVDSRGGGSLGVLSLEDTGKKSKNCPLLHAHSEFITDFEFCPYDDGLLATCSHDATIKIWRIPDGGIVPNVPQNPELELRPGKSRIENLSFNPAVDCLLASAMDNTLQIWDLVNQSELGIDLKHDELVQSLSWRGDGNQLVSSSRDKKLRVWDPRTPSNSLARERQVCLRDVRRFDIPCTSWSGNSAMGVYIPLYDPDTNMLFLAAKGDTTVNFWEVTFQEPFLSEASKYIGEVQTKGVGLVPKRALNVMEGEVNRVLILGQDCIVPIPYQVPRKTYRDFHADVFPDTQAPSPATTVPDWLAKIPCEYHVLSVKEKLEIIRTIENGAKKSAVARDKNLPLTTVCGIWNAREKLTGGTDSDLKRCRMRDSAYPEVEKALLLWLKKARSMNLPVSGPLLTEKALTFADQLNCPGFACSNGWLSRFKARYGIVGKVQPATIRNCFARAQFKMPEEGNDENMEDNEDGEDTEDCESLLVEVLERQGEGVDKFNFGTFRDVDGDVLTSPDFSDSDIVAAIAPRPDSSESEEEGDVEVDDGPSLSEAARAVTVMRAFAEKRGLMDRLARGLTDFEDAVVEARPPRRQVKITDFFAACP</sequence>
<dbReference type="AlphaFoldDB" id="A0A9J6DRR6"/>
<dbReference type="Gene3D" id="1.10.10.60">
    <property type="entry name" value="Homeodomain-like"/>
    <property type="match status" value="2"/>
</dbReference>
<keyword evidence="3 8" id="KW-0853">WD repeat</keyword>
<evidence type="ECO:0000256" key="6">
    <source>
        <dbReference type="ARBA" id="ARBA00023242"/>
    </source>
</evidence>
<feature type="repeat" description="WD" evidence="8">
    <location>
        <begin position="398"/>
        <end position="440"/>
    </location>
</feature>
<reference evidence="12" key="2">
    <citation type="submission" date="2021-09" db="EMBL/GenBank/DDBJ databases">
        <authorList>
            <person name="Jia N."/>
            <person name="Wang J."/>
            <person name="Shi W."/>
            <person name="Du L."/>
            <person name="Sun Y."/>
            <person name="Zhan W."/>
            <person name="Jiang J."/>
            <person name="Wang Q."/>
            <person name="Zhang B."/>
            <person name="Ji P."/>
            <person name="Sakyi L.B."/>
            <person name="Cui X."/>
            <person name="Yuan T."/>
            <person name="Jiang B."/>
            <person name="Yang W."/>
            <person name="Lam T.T.-Y."/>
            <person name="Chang Q."/>
            <person name="Ding S."/>
            <person name="Wang X."/>
            <person name="Zhu J."/>
            <person name="Ruan X."/>
            <person name="Zhao L."/>
            <person name="Wei J."/>
            <person name="Que T."/>
            <person name="Du C."/>
            <person name="Cheng J."/>
            <person name="Dai P."/>
            <person name="Han X."/>
            <person name="Huang E."/>
            <person name="Gao Y."/>
            <person name="Liu J."/>
            <person name="Shao H."/>
            <person name="Ye R."/>
            <person name="Li L."/>
            <person name="Wei W."/>
            <person name="Wang X."/>
            <person name="Wang C."/>
            <person name="Huo Q."/>
            <person name="Li W."/>
            <person name="Guo W."/>
            <person name="Chen H."/>
            <person name="Chen S."/>
            <person name="Zhou L."/>
            <person name="Zhou L."/>
            <person name="Ni X."/>
            <person name="Tian J."/>
            <person name="Zhou Y."/>
            <person name="Sheng Y."/>
            <person name="Liu T."/>
            <person name="Pan Y."/>
            <person name="Xia L."/>
            <person name="Li J."/>
            <person name="Zhao F."/>
            <person name="Cao W."/>
        </authorList>
    </citation>
    <scope>NUCLEOTIDE SEQUENCE</scope>
    <source>
        <strain evidence="12">Rmic-2018</strain>
        <tissue evidence="12">Larvae</tissue>
    </source>
</reference>
<accession>A0A9J6DRR6</accession>
<feature type="domain" description="HTH CENPB-type" evidence="11">
    <location>
        <begin position="732"/>
        <end position="803"/>
    </location>
</feature>
<feature type="repeat" description="WD" evidence="8">
    <location>
        <begin position="449"/>
        <end position="490"/>
    </location>
</feature>
<dbReference type="InterPro" id="IPR007889">
    <property type="entry name" value="HTH_Psq"/>
</dbReference>
<dbReference type="InterPro" id="IPR036322">
    <property type="entry name" value="WD40_repeat_dom_sf"/>
</dbReference>
<comment type="similarity">
    <text evidence="2 9">Belongs to the WD repeat coronin family.</text>
</comment>
<dbReference type="VEuPathDB" id="VectorBase:LOC119170251"/>
<dbReference type="VEuPathDB" id="VectorBase:LOC119169510"/>
<dbReference type="InterPro" id="IPR015943">
    <property type="entry name" value="WD40/YVTN_repeat-like_dom_sf"/>
</dbReference>
<comment type="function">
    <text evidence="7">F-actin regulator involved in anterograde Golgi to endosome transport: upon ubiquitination via 'Lys-33'-linked ubiquitin chains by the BCR(KLHL20) E3 ubiquitin ligase complex, interacts with EPS15 and localizes to the trans-Golgi network, where it promotes actin polymerization, thereby facilitating post-Golgi trafficking. May play a role in the maintenance of the Golgi apparatus morphology.</text>
</comment>
<dbReference type="SMART" id="SM00674">
    <property type="entry name" value="CENPB"/>
    <property type="match status" value="1"/>
</dbReference>
<keyword evidence="13" id="KW-1185">Reference proteome</keyword>
<dbReference type="InterPro" id="IPR001680">
    <property type="entry name" value="WD40_rpt"/>
</dbReference>
<evidence type="ECO:0000256" key="10">
    <source>
        <dbReference type="SAM" id="MobiDB-lite"/>
    </source>
</evidence>
<dbReference type="SUPFAM" id="SSF46689">
    <property type="entry name" value="Homeodomain-like"/>
    <property type="match status" value="2"/>
</dbReference>
<dbReference type="PROSITE" id="PS00678">
    <property type="entry name" value="WD_REPEATS_1"/>
    <property type="match status" value="1"/>
</dbReference>
<proteinExistence type="inferred from homology"/>
<dbReference type="Proteomes" id="UP000821866">
    <property type="component" value="Unassembled WGS sequence"/>
</dbReference>
<dbReference type="Pfam" id="PF16300">
    <property type="entry name" value="WD40_4"/>
    <property type="match status" value="1"/>
</dbReference>
<feature type="compositionally biased region" description="Polar residues" evidence="10">
    <location>
        <begin position="251"/>
        <end position="263"/>
    </location>
</feature>
<organism evidence="12 13">
    <name type="scientific">Rhipicephalus microplus</name>
    <name type="common">Cattle tick</name>
    <name type="synonym">Boophilus microplus</name>
    <dbReference type="NCBI Taxonomy" id="6941"/>
    <lineage>
        <taxon>Eukaryota</taxon>
        <taxon>Metazoa</taxon>
        <taxon>Ecdysozoa</taxon>
        <taxon>Arthropoda</taxon>
        <taxon>Chelicerata</taxon>
        <taxon>Arachnida</taxon>
        <taxon>Acari</taxon>
        <taxon>Parasitiformes</taxon>
        <taxon>Ixodida</taxon>
        <taxon>Ixodoidea</taxon>
        <taxon>Ixodidae</taxon>
        <taxon>Rhipicephalinae</taxon>
        <taxon>Rhipicephalus</taxon>
        <taxon>Boophilus</taxon>
    </lineage>
</organism>
<reference evidence="12" key="1">
    <citation type="journal article" date="2020" name="Cell">
        <title>Large-Scale Comparative Analyses of Tick Genomes Elucidate Their Genetic Diversity and Vector Capacities.</title>
        <authorList>
            <consortium name="Tick Genome and Microbiome Consortium (TIGMIC)"/>
            <person name="Jia N."/>
            <person name="Wang J."/>
            <person name="Shi W."/>
            <person name="Du L."/>
            <person name="Sun Y."/>
            <person name="Zhan W."/>
            <person name="Jiang J.F."/>
            <person name="Wang Q."/>
            <person name="Zhang B."/>
            <person name="Ji P."/>
            <person name="Bell-Sakyi L."/>
            <person name="Cui X.M."/>
            <person name="Yuan T.T."/>
            <person name="Jiang B.G."/>
            <person name="Yang W.F."/>
            <person name="Lam T.T."/>
            <person name="Chang Q.C."/>
            <person name="Ding S.J."/>
            <person name="Wang X.J."/>
            <person name="Zhu J.G."/>
            <person name="Ruan X.D."/>
            <person name="Zhao L."/>
            <person name="Wei J.T."/>
            <person name="Ye R.Z."/>
            <person name="Que T.C."/>
            <person name="Du C.H."/>
            <person name="Zhou Y.H."/>
            <person name="Cheng J.X."/>
            <person name="Dai P.F."/>
            <person name="Guo W.B."/>
            <person name="Han X.H."/>
            <person name="Huang E.J."/>
            <person name="Li L.F."/>
            <person name="Wei W."/>
            <person name="Gao Y.C."/>
            <person name="Liu J.Z."/>
            <person name="Shao H.Z."/>
            <person name="Wang X."/>
            <person name="Wang C.C."/>
            <person name="Yang T.C."/>
            <person name="Huo Q.B."/>
            <person name="Li W."/>
            <person name="Chen H.Y."/>
            <person name="Chen S.E."/>
            <person name="Zhou L.G."/>
            <person name="Ni X.B."/>
            <person name="Tian J.H."/>
            <person name="Sheng Y."/>
            <person name="Liu T."/>
            <person name="Pan Y.S."/>
            <person name="Xia L.Y."/>
            <person name="Li J."/>
            <person name="Zhao F."/>
            <person name="Cao W.C."/>
        </authorList>
    </citation>
    <scope>NUCLEOTIDE SEQUENCE</scope>
    <source>
        <strain evidence="12">Rmic-2018</strain>
    </source>
</reference>
<dbReference type="Pfam" id="PF03221">
    <property type="entry name" value="HTH_Tnp_Tc5"/>
    <property type="match status" value="1"/>
</dbReference>
<evidence type="ECO:0000256" key="4">
    <source>
        <dbReference type="ARBA" id="ARBA00022737"/>
    </source>
</evidence>
<dbReference type="SMART" id="SM00320">
    <property type="entry name" value="WD40"/>
    <property type="match status" value="3"/>
</dbReference>
<dbReference type="InterPro" id="IPR009057">
    <property type="entry name" value="Homeodomain-like_sf"/>
</dbReference>
<protein>
    <recommendedName>
        <fullName evidence="9">Coronin</fullName>
    </recommendedName>
</protein>
<evidence type="ECO:0000313" key="13">
    <source>
        <dbReference type="Proteomes" id="UP000821866"/>
    </source>
</evidence>
<dbReference type="Gene3D" id="2.130.10.10">
    <property type="entry name" value="YVTN repeat-like/Quinoprotein amine dehydrogenase"/>
    <property type="match status" value="1"/>
</dbReference>
<evidence type="ECO:0000256" key="8">
    <source>
        <dbReference type="PROSITE-ProRule" id="PRU00221"/>
    </source>
</evidence>
<dbReference type="PANTHER" id="PTHR10856:SF20">
    <property type="entry name" value="CORONIN-7"/>
    <property type="match status" value="1"/>
</dbReference>
<dbReference type="PROSITE" id="PS51253">
    <property type="entry name" value="HTH_CENPB"/>
    <property type="match status" value="1"/>
</dbReference>
<feature type="region of interest" description="Disordered" evidence="10">
    <location>
        <begin position="184"/>
        <end position="210"/>
    </location>
</feature>
<dbReference type="PRINTS" id="PR00320">
    <property type="entry name" value="GPROTEINBRPT"/>
</dbReference>
<evidence type="ECO:0000256" key="7">
    <source>
        <dbReference type="ARBA" id="ARBA00024838"/>
    </source>
</evidence>
<gene>
    <name evidence="12" type="ORF">HPB51_001170</name>
</gene>
<evidence type="ECO:0000256" key="3">
    <source>
        <dbReference type="ARBA" id="ARBA00022574"/>
    </source>
</evidence>
<evidence type="ECO:0000256" key="5">
    <source>
        <dbReference type="ARBA" id="ARBA00023125"/>
    </source>
</evidence>
<dbReference type="Pfam" id="PF00400">
    <property type="entry name" value="WD40"/>
    <property type="match status" value="3"/>
</dbReference>
<dbReference type="EMBL" id="JABSTU010000007">
    <property type="protein sequence ID" value="KAH8024756.1"/>
    <property type="molecule type" value="Genomic_DNA"/>
</dbReference>
<feature type="compositionally biased region" description="Pro residues" evidence="10">
    <location>
        <begin position="96"/>
        <end position="105"/>
    </location>
</feature>
<feature type="region of interest" description="Disordered" evidence="10">
    <location>
        <begin position="61"/>
        <end position="127"/>
    </location>
</feature>
<dbReference type="InterPro" id="IPR006600">
    <property type="entry name" value="HTH_CenpB_DNA-bd_dom"/>
</dbReference>
<dbReference type="InterPro" id="IPR015505">
    <property type="entry name" value="Coronin"/>
</dbReference>
<dbReference type="GO" id="GO:0005634">
    <property type="term" value="C:nucleus"/>
    <property type="evidence" value="ECO:0007669"/>
    <property type="project" value="UniProtKB-SubCell"/>
</dbReference>
<evidence type="ECO:0000256" key="2">
    <source>
        <dbReference type="ARBA" id="ARBA00009482"/>
    </source>
</evidence>
<evidence type="ECO:0000256" key="1">
    <source>
        <dbReference type="ARBA" id="ARBA00004123"/>
    </source>
</evidence>
<keyword evidence="4 9" id="KW-0677">Repeat</keyword>
<comment type="caution">
    <text evidence="12">The sequence shown here is derived from an EMBL/GenBank/DDBJ whole genome shotgun (WGS) entry which is preliminary data.</text>
</comment>
<keyword evidence="6" id="KW-0539">Nucleus</keyword>
<dbReference type="Pfam" id="PF04218">
    <property type="entry name" value="CENP-B_N"/>
    <property type="match status" value="1"/>
</dbReference>
<dbReference type="GO" id="GO:0003677">
    <property type="term" value="F:DNA binding"/>
    <property type="evidence" value="ECO:0007669"/>
    <property type="project" value="UniProtKB-KW"/>
</dbReference>
<feature type="compositionally biased region" description="Acidic residues" evidence="10">
    <location>
        <begin position="892"/>
        <end position="904"/>
    </location>
</feature>
<evidence type="ECO:0000313" key="12">
    <source>
        <dbReference type="EMBL" id="KAH8024756.1"/>
    </source>
</evidence>
<dbReference type="PANTHER" id="PTHR10856">
    <property type="entry name" value="CORONIN"/>
    <property type="match status" value="1"/>
</dbReference>
<feature type="region of interest" description="Disordered" evidence="10">
    <location>
        <begin position="886"/>
        <end position="906"/>
    </location>
</feature>
<feature type="repeat" description="WD" evidence="8">
    <location>
        <begin position="491"/>
        <end position="532"/>
    </location>
</feature>
<dbReference type="SMART" id="SM01167">
    <property type="entry name" value="DUF1900"/>
    <property type="match status" value="1"/>
</dbReference>
<dbReference type="InterPro" id="IPR019775">
    <property type="entry name" value="WD40_repeat_CS"/>
</dbReference>
<evidence type="ECO:0000256" key="9">
    <source>
        <dbReference type="RuleBase" id="RU280818"/>
    </source>
</evidence>
<dbReference type="SUPFAM" id="SSF50978">
    <property type="entry name" value="WD40 repeat-like"/>
    <property type="match status" value="1"/>
</dbReference>
<dbReference type="PROSITE" id="PS50294">
    <property type="entry name" value="WD_REPEATS_REGION"/>
    <property type="match status" value="3"/>
</dbReference>
<name>A0A9J6DRR6_RHIMP</name>
<comment type="subcellular location">
    <subcellularLocation>
        <location evidence="1">Nucleus</location>
    </subcellularLocation>
</comment>
<feature type="region of interest" description="Disordered" evidence="10">
    <location>
        <begin position="234"/>
        <end position="263"/>
    </location>
</feature>
<keyword evidence="5" id="KW-0238">DNA-binding</keyword>
<dbReference type="PROSITE" id="PS50082">
    <property type="entry name" value="WD_REPEATS_2"/>
    <property type="match status" value="3"/>
</dbReference>
<dbReference type="InterPro" id="IPR020472">
    <property type="entry name" value="WD40_PAC1"/>
</dbReference>
<evidence type="ECO:0000259" key="11">
    <source>
        <dbReference type="PROSITE" id="PS51253"/>
    </source>
</evidence>
<feature type="region of interest" description="Disordered" evidence="10">
    <location>
        <begin position="17"/>
        <end position="44"/>
    </location>
</feature>